<keyword evidence="2" id="KW-1185">Reference proteome</keyword>
<gene>
    <name evidence="1" type="ORF">TSAR_014390</name>
</gene>
<name>A0A232EQL1_9HYME</name>
<evidence type="ECO:0000313" key="2">
    <source>
        <dbReference type="Proteomes" id="UP000215335"/>
    </source>
</evidence>
<dbReference type="Proteomes" id="UP000215335">
    <property type="component" value="Unassembled WGS sequence"/>
</dbReference>
<dbReference type="AlphaFoldDB" id="A0A232EQL1"/>
<sequence>MEEKEHGELRLEKGKEQVHAKHTFFIRKPTNEQKPQIFYRLREHFYLRDKMIIRLLTTRQTLFPPVQSSRILSICTSSRSDFVSLTRVWKILQRDAQITRRLCTTEHSTFKNDNFQTKMTVIVLVHSIFNRRNSHLRLSHPKFSSS</sequence>
<proteinExistence type="predicted"/>
<dbReference type="EMBL" id="NNAY01002743">
    <property type="protein sequence ID" value="OXU20645.1"/>
    <property type="molecule type" value="Genomic_DNA"/>
</dbReference>
<reference evidence="1 2" key="1">
    <citation type="journal article" date="2017" name="Curr. Biol.">
        <title>The Evolution of Venom by Co-option of Single-Copy Genes.</title>
        <authorList>
            <person name="Martinson E.O."/>
            <person name="Mrinalini"/>
            <person name="Kelkar Y.D."/>
            <person name="Chang C.H."/>
            <person name="Werren J.H."/>
        </authorList>
    </citation>
    <scope>NUCLEOTIDE SEQUENCE [LARGE SCALE GENOMIC DNA]</scope>
    <source>
        <strain evidence="1 2">Alberta</strain>
        <tissue evidence="1">Whole body</tissue>
    </source>
</reference>
<accession>A0A232EQL1</accession>
<protein>
    <submittedName>
        <fullName evidence="1">Uncharacterized protein</fullName>
    </submittedName>
</protein>
<evidence type="ECO:0000313" key="1">
    <source>
        <dbReference type="EMBL" id="OXU20645.1"/>
    </source>
</evidence>
<comment type="caution">
    <text evidence="1">The sequence shown here is derived from an EMBL/GenBank/DDBJ whole genome shotgun (WGS) entry which is preliminary data.</text>
</comment>
<organism evidence="1 2">
    <name type="scientific">Trichomalopsis sarcophagae</name>
    <dbReference type="NCBI Taxonomy" id="543379"/>
    <lineage>
        <taxon>Eukaryota</taxon>
        <taxon>Metazoa</taxon>
        <taxon>Ecdysozoa</taxon>
        <taxon>Arthropoda</taxon>
        <taxon>Hexapoda</taxon>
        <taxon>Insecta</taxon>
        <taxon>Pterygota</taxon>
        <taxon>Neoptera</taxon>
        <taxon>Endopterygota</taxon>
        <taxon>Hymenoptera</taxon>
        <taxon>Apocrita</taxon>
        <taxon>Proctotrupomorpha</taxon>
        <taxon>Chalcidoidea</taxon>
        <taxon>Pteromalidae</taxon>
        <taxon>Pteromalinae</taxon>
        <taxon>Trichomalopsis</taxon>
    </lineage>
</organism>